<evidence type="ECO:0000313" key="1">
    <source>
        <dbReference type="EMBL" id="KAK8883107.1"/>
    </source>
</evidence>
<sequence>MNILVTIDTLDFSIFSQYKDLYDEILDSLLVYPNIQKIIFRLCYPSWSAISKFSEKAQINLSIRDAQMRDPEWHILDEFLQNFMSNTIVSLDYSGNIIQSGFCTFINNSSNLTKLTLNGCFLFSENNIEIFSRYLSSNQNLEELYVIGTDTHYLSSSITFLFKALKTTIFIHVLKISHNMIGNHIFNLILDLITSNLNLMDIYFDFNGISDPQSLRQFIFKMTSLDRKVNIHFPTSDISSMVKNKFIQESEVEKIKENLFRIDDNNSEEKSISNSNFSCERKKFTSIKTSVDSD</sequence>
<evidence type="ECO:0008006" key="3">
    <source>
        <dbReference type="Google" id="ProtNLM"/>
    </source>
</evidence>
<proteinExistence type="predicted"/>
<dbReference type="InterPro" id="IPR032675">
    <property type="entry name" value="LRR_dom_sf"/>
</dbReference>
<protein>
    <recommendedName>
        <fullName evidence="3">Leucine Rich Repeat family protein</fullName>
    </recommendedName>
</protein>
<keyword evidence="2" id="KW-1185">Reference proteome</keyword>
<dbReference type="Gene3D" id="3.80.10.10">
    <property type="entry name" value="Ribonuclease Inhibitor"/>
    <property type="match status" value="1"/>
</dbReference>
<evidence type="ECO:0000313" key="2">
    <source>
        <dbReference type="Proteomes" id="UP001470230"/>
    </source>
</evidence>
<name>A0ABR2JWK5_9EUKA</name>
<dbReference type="EMBL" id="JAPFFF010000009">
    <property type="protein sequence ID" value="KAK8883107.1"/>
    <property type="molecule type" value="Genomic_DNA"/>
</dbReference>
<comment type="caution">
    <text evidence="1">The sequence shown here is derived from an EMBL/GenBank/DDBJ whole genome shotgun (WGS) entry which is preliminary data.</text>
</comment>
<dbReference type="Proteomes" id="UP001470230">
    <property type="component" value="Unassembled WGS sequence"/>
</dbReference>
<gene>
    <name evidence="1" type="ORF">M9Y10_045755</name>
</gene>
<reference evidence="1 2" key="1">
    <citation type="submission" date="2024-04" db="EMBL/GenBank/DDBJ databases">
        <title>Tritrichomonas musculus Genome.</title>
        <authorList>
            <person name="Alves-Ferreira E."/>
            <person name="Grigg M."/>
            <person name="Lorenzi H."/>
            <person name="Galac M."/>
        </authorList>
    </citation>
    <scope>NUCLEOTIDE SEQUENCE [LARGE SCALE GENOMIC DNA]</scope>
    <source>
        <strain evidence="1 2">EAF2021</strain>
    </source>
</reference>
<accession>A0ABR2JWK5</accession>
<dbReference type="SUPFAM" id="SSF52047">
    <property type="entry name" value="RNI-like"/>
    <property type="match status" value="1"/>
</dbReference>
<organism evidence="1 2">
    <name type="scientific">Tritrichomonas musculus</name>
    <dbReference type="NCBI Taxonomy" id="1915356"/>
    <lineage>
        <taxon>Eukaryota</taxon>
        <taxon>Metamonada</taxon>
        <taxon>Parabasalia</taxon>
        <taxon>Tritrichomonadida</taxon>
        <taxon>Tritrichomonadidae</taxon>
        <taxon>Tritrichomonas</taxon>
    </lineage>
</organism>